<sequence>MWESTPKSLVNEIVNKVSPVASRETRNEGEELAITALVTGYTEKLSEVKGNAFEALDVHPFRLAFAIGNALRSLKSKRQKARFEAELERLKTI</sequence>
<evidence type="ECO:0000313" key="2">
    <source>
        <dbReference type="Proteomes" id="UP001164929"/>
    </source>
</evidence>
<comment type="caution">
    <text evidence="1">The sequence shown here is derived from an EMBL/GenBank/DDBJ whole genome shotgun (WGS) entry which is preliminary data.</text>
</comment>
<name>A0AAD6LS97_9ROSI</name>
<protein>
    <submittedName>
        <fullName evidence="1">Uncharacterized protein</fullName>
    </submittedName>
</protein>
<evidence type="ECO:0000313" key="1">
    <source>
        <dbReference type="EMBL" id="KAJ6972288.1"/>
    </source>
</evidence>
<keyword evidence="2" id="KW-1185">Reference proteome</keyword>
<reference evidence="1" key="1">
    <citation type="journal article" date="2023" name="Mol. Ecol. Resour.">
        <title>Chromosome-level genome assembly of a triploid poplar Populus alba 'Berolinensis'.</title>
        <authorList>
            <person name="Chen S."/>
            <person name="Yu Y."/>
            <person name="Wang X."/>
            <person name="Wang S."/>
            <person name="Zhang T."/>
            <person name="Zhou Y."/>
            <person name="He R."/>
            <person name="Meng N."/>
            <person name="Wang Y."/>
            <person name="Liu W."/>
            <person name="Liu Z."/>
            <person name="Liu J."/>
            <person name="Guo Q."/>
            <person name="Huang H."/>
            <person name="Sederoff R.R."/>
            <person name="Wang G."/>
            <person name="Qu G."/>
            <person name="Chen S."/>
        </authorList>
    </citation>
    <scope>NUCLEOTIDE SEQUENCE</scope>
    <source>
        <strain evidence="1">SC-2020</strain>
    </source>
</reference>
<organism evidence="1 2">
    <name type="scientific">Populus alba x Populus x berolinensis</name>
    <dbReference type="NCBI Taxonomy" id="444605"/>
    <lineage>
        <taxon>Eukaryota</taxon>
        <taxon>Viridiplantae</taxon>
        <taxon>Streptophyta</taxon>
        <taxon>Embryophyta</taxon>
        <taxon>Tracheophyta</taxon>
        <taxon>Spermatophyta</taxon>
        <taxon>Magnoliopsida</taxon>
        <taxon>eudicotyledons</taxon>
        <taxon>Gunneridae</taxon>
        <taxon>Pentapetalae</taxon>
        <taxon>rosids</taxon>
        <taxon>fabids</taxon>
        <taxon>Malpighiales</taxon>
        <taxon>Salicaceae</taxon>
        <taxon>Saliceae</taxon>
        <taxon>Populus</taxon>
    </lineage>
</organism>
<dbReference type="AlphaFoldDB" id="A0AAD6LS97"/>
<dbReference type="EMBL" id="JAQIZT010000014">
    <property type="protein sequence ID" value="KAJ6972288.1"/>
    <property type="molecule type" value="Genomic_DNA"/>
</dbReference>
<dbReference type="Proteomes" id="UP001164929">
    <property type="component" value="Chromosome 14"/>
</dbReference>
<accession>A0AAD6LS97</accession>
<proteinExistence type="predicted"/>
<gene>
    <name evidence="1" type="ORF">NC653_032761</name>
</gene>